<dbReference type="STRING" id="49186.SAMN05421647_11427"/>
<keyword evidence="1" id="KW-1133">Transmembrane helix</keyword>
<dbReference type="Proteomes" id="UP000186895">
    <property type="component" value="Unassembled WGS sequence"/>
</dbReference>
<reference evidence="2 3" key="1">
    <citation type="submission" date="2017-01" db="EMBL/GenBank/DDBJ databases">
        <authorList>
            <person name="Mah S.A."/>
            <person name="Swanson W.J."/>
            <person name="Moy G.W."/>
            <person name="Vacquier V.D."/>
        </authorList>
    </citation>
    <scope>NUCLEOTIDE SEQUENCE [LARGE SCALE GENOMIC DNA]</scope>
    <source>
        <strain evidence="2 3">DSM 7027</strain>
    </source>
</reference>
<keyword evidence="1" id="KW-0472">Membrane</keyword>
<dbReference type="PROSITE" id="PS00409">
    <property type="entry name" value="PROKAR_NTER_METHYL"/>
    <property type="match status" value="1"/>
</dbReference>
<name>A0A1N6XH96_9GAMM</name>
<dbReference type="EMBL" id="FTMN01000014">
    <property type="protein sequence ID" value="SIR01714.1"/>
    <property type="molecule type" value="Genomic_DNA"/>
</dbReference>
<gene>
    <name evidence="2" type="ORF">SAMN05421647_11427</name>
</gene>
<protein>
    <submittedName>
        <fullName evidence="2">Prepilin-type N-terminal cleavage/methylation domain-containing protein</fullName>
    </submittedName>
</protein>
<organism evidence="2 3">
    <name type="scientific">Marinobacterium stanieri</name>
    <dbReference type="NCBI Taxonomy" id="49186"/>
    <lineage>
        <taxon>Bacteria</taxon>
        <taxon>Pseudomonadati</taxon>
        <taxon>Pseudomonadota</taxon>
        <taxon>Gammaproteobacteria</taxon>
        <taxon>Oceanospirillales</taxon>
        <taxon>Oceanospirillaceae</taxon>
        <taxon>Marinobacterium</taxon>
    </lineage>
</organism>
<dbReference type="Pfam" id="PF07963">
    <property type="entry name" value="N_methyl"/>
    <property type="match status" value="1"/>
</dbReference>
<keyword evidence="3" id="KW-1185">Reference proteome</keyword>
<dbReference type="RefSeq" id="WP_083703186.1">
    <property type="nucleotide sequence ID" value="NZ_FTMN01000014.1"/>
</dbReference>
<evidence type="ECO:0000313" key="2">
    <source>
        <dbReference type="EMBL" id="SIR01714.1"/>
    </source>
</evidence>
<dbReference type="InterPro" id="IPR012902">
    <property type="entry name" value="N_methyl_site"/>
</dbReference>
<keyword evidence="1" id="KW-0812">Transmembrane</keyword>
<accession>A0A1N6XH96</accession>
<proteinExistence type="predicted"/>
<evidence type="ECO:0000256" key="1">
    <source>
        <dbReference type="SAM" id="Phobius"/>
    </source>
</evidence>
<evidence type="ECO:0000313" key="3">
    <source>
        <dbReference type="Proteomes" id="UP000186895"/>
    </source>
</evidence>
<sequence>MKRTSMNLSMMQKSRQSGFTLVELVIVIIMIGVLATLSAEFLGGAGTHTARGLVLSETAQKTSSAWYQINRSCGTSSTITSTTLLTTANSGNALNVIFRGEVGDDGVATDNERCYQNSGVIPMSKVATGGSGAYDVAGYAVTLAGGGTDPLTVTYAGVPVEVALPLYNKMSSATGAANATSFPTAEDTTDPNLRFTAPSSGATDITLIFQG</sequence>
<feature type="transmembrane region" description="Helical" evidence="1">
    <location>
        <begin position="21"/>
        <end position="42"/>
    </location>
</feature>
<dbReference type="AlphaFoldDB" id="A0A1N6XH96"/>
<dbReference type="NCBIfam" id="TIGR02532">
    <property type="entry name" value="IV_pilin_GFxxxE"/>
    <property type="match status" value="1"/>
</dbReference>